<protein>
    <recommendedName>
        <fullName evidence="9">Oxysterol-binding protein</fullName>
    </recommendedName>
</protein>
<evidence type="ECO:0000313" key="13">
    <source>
        <dbReference type="RefSeq" id="XP_004701513.1"/>
    </source>
</evidence>
<dbReference type="InterPro" id="IPR000648">
    <property type="entry name" value="Oxysterol-bd"/>
</dbReference>
<dbReference type="Gene3D" id="3.30.70.3490">
    <property type="match status" value="1"/>
</dbReference>
<dbReference type="PROSITE" id="PS50003">
    <property type="entry name" value="PH_DOMAIN"/>
    <property type="match status" value="1"/>
</dbReference>
<keyword evidence="5" id="KW-0597">Phosphoprotein</keyword>
<keyword evidence="6 9" id="KW-0445">Lipid transport</keyword>
<dbReference type="RefSeq" id="XP_004701513.1">
    <property type="nucleotide sequence ID" value="XM_004701456.4"/>
</dbReference>
<comment type="subcellular location">
    <subcellularLocation>
        <location evidence="1">Cytoplasm</location>
    </subcellularLocation>
</comment>
<dbReference type="GeneID" id="101661913"/>
<evidence type="ECO:0000256" key="10">
    <source>
        <dbReference type="SAM" id="MobiDB-lite"/>
    </source>
</evidence>
<evidence type="ECO:0000256" key="3">
    <source>
        <dbReference type="ARBA" id="ARBA00022448"/>
    </source>
</evidence>
<keyword evidence="3 9" id="KW-0813">Transport</keyword>
<dbReference type="SUPFAM" id="SSF144000">
    <property type="entry name" value="Oxysterol-binding protein-like"/>
    <property type="match status" value="1"/>
</dbReference>
<dbReference type="SUPFAM" id="SSF50729">
    <property type="entry name" value="PH domain-like"/>
    <property type="match status" value="1"/>
</dbReference>
<feature type="domain" description="PH" evidence="11">
    <location>
        <begin position="86"/>
        <end position="181"/>
    </location>
</feature>
<feature type="compositionally biased region" description="Polar residues" evidence="10">
    <location>
        <begin position="42"/>
        <end position="53"/>
    </location>
</feature>
<feature type="compositionally biased region" description="Low complexity" evidence="10">
    <location>
        <begin position="14"/>
        <end position="29"/>
    </location>
</feature>
<evidence type="ECO:0000259" key="11">
    <source>
        <dbReference type="PROSITE" id="PS50003"/>
    </source>
</evidence>
<keyword evidence="12" id="KW-1185">Reference proteome</keyword>
<dbReference type="InterPro" id="IPR037239">
    <property type="entry name" value="OSBP_sf"/>
</dbReference>
<dbReference type="PANTHER" id="PTHR10972:SF76">
    <property type="entry name" value="OXYSTEROL-BINDING PROTEIN-RELATED PROTEIN 6"/>
    <property type="match status" value="1"/>
</dbReference>
<dbReference type="Pfam" id="PF01237">
    <property type="entry name" value="Oxysterol_BP"/>
    <property type="match status" value="1"/>
</dbReference>
<evidence type="ECO:0000256" key="9">
    <source>
        <dbReference type="RuleBase" id="RU003845"/>
    </source>
</evidence>
<evidence type="ECO:0000256" key="4">
    <source>
        <dbReference type="ARBA" id="ARBA00022490"/>
    </source>
</evidence>
<dbReference type="InterPro" id="IPR001849">
    <property type="entry name" value="PH_domain"/>
</dbReference>
<sequence length="897" mass="101834">MSSDEKGISPAHKTATPTHRSASSSASTQRDSRQSVHVLERASSSGTEPSVSRQLLEPEPVPLSKEADSWEIIEGLKIGQTNVQKPDKHEGFMLKKRKWPLKGWHKRFFVLDNGMLKYSKAPLDIQKGKVHGSIDVGLSVMSIKKKARRIDLDTEEHIYHLKVKSQDWFDAWVSKLRHHRLYRQNEIVRSPRDASFHIFPSTSTAESSPATNVSVVDGKVQPSSLSWQPPLPCSNSLPATCTTGPSKVAAWLQDSEEMDRCAEDLAHCQSNLVELSKLLQNLEILQRTQSAPNFTDMQANCVDIAKKDKRVTRRWRTKSVSKDTKMQLQVPFSATMSPVRLHSSNPNLCADIEFRTPPSHLTDPLESSSDYTKLQEEFCLIAQKVHSLLKSAFNSIAIEKEKLKQVVAEQEHNTGSAQLARLRQSLSQAGEQIHVSLPLSQQVAHESRLSMSESVSEFFDAQEVLLSASSSENEASDDESYISDVSDNISEDNTSVADNISRQILNGELTGGAFRNGRRTCLPAPCPDTSNINLWNILRNNIGKDLSKVSMPVELNEPLNTLQHLCEEMEYSELLDKASETDDPYERMVLIAAFAVSGYCSTYFRAGSKPFNPVLGETYECIREDKGFRFFSEQVSHHPPISACHCESKDFVFWQDIRWKNKFWGKSMEILPVGTLNVVLPKYGDCYVWNKVTTCIHNILSGRRWIEHYGEITVRNTKSSVCICKLTFVKVNYWNSNVNEVQGVVMDQEGKVVHRLFGKWHEGLYCGVAPSAKCIWRPGSMPTNYELYYGFTRFAIELNELDPVLKDLLPPTDARFRPDQRFLEEGNLEAAAAEKQRVEELQRSRRRYMEENNLEHIPKFFKKVINANQREAWVSNDTYWELRRDPGFSKVDSPVLW</sequence>
<evidence type="ECO:0000256" key="2">
    <source>
        <dbReference type="ARBA" id="ARBA00008842"/>
    </source>
</evidence>
<proteinExistence type="inferred from homology"/>
<evidence type="ECO:0000256" key="1">
    <source>
        <dbReference type="ARBA" id="ARBA00004496"/>
    </source>
</evidence>
<dbReference type="Pfam" id="PF15409">
    <property type="entry name" value="PH_8"/>
    <property type="match status" value="1"/>
</dbReference>
<organism evidence="12 13">
    <name type="scientific">Echinops telfairi</name>
    <name type="common">Lesser hedgehog tenrec</name>
    <dbReference type="NCBI Taxonomy" id="9371"/>
    <lineage>
        <taxon>Eukaryota</taxon>
        <taxon>Metazoa</taxon>
        <taxon>Chordata</taxon>
        <taxon>Craniata</taxon>
        <taxon>Vertebrata</taxon>
        <taxon>Euteleostomi</taxon>
        <taxon>Mammalia</taxon>
        <taxon>Eutheria</taxon>
        <taxon>Afrotheria</taxon>
        <taxon>Tenrecidae</taxon>
        <taxon>Tenrecinae</taxon>
        <taxon>Echinops</taxon>
    </lineage>
</organism>
<comment type="similarity">
    <text evidence="2 8">Belongs to the OSBP family.</text>
</comment>
<dbReference type="InterPro" id="IPR018494">
    <property type="entry name" value="Oxysterol-bd_CS"/>
</dbReference>
<dbReference type="SMART" id="SM00233">
    <property type="entry name" value="PH"/>
    <property type="match status" value="1"/>
</dbReference>
<dbReference type="Proteomes" id="UP000694863">
    <property type="component" value="Unplaced"/>
</dbReference>
<evidence type="ECO:0000256" key="5">
    <source>
        <dbReference type="ARBA" id="ARBA00022553"/>
    </source>
</evidence>
<dbReference type="PANTHER" id="PTHR10972">
    <property type="entry name" value="OXYSTEROL-BINDING PROTEIN-RELATED"/>
    <property type="match status" value="1"/>
</dbReference>
<dbReference type="PROSITE" id="PS01013">
    <property type="entry name" value="OSBP"/>
    <property type="match status" value="1"/>
</dbReference>
<evidence type="ECO:0000256" key="8">
    <source>
        <dbReference type="RuleBase" id="RU003844"/>
    </source>
</evidence>
<name>A0ABM0IJM0_ECHTE</name>
<dbReference type="InterPro" id="IPR041680">
    <property type="entry name" value="PH_8"/>
</dbReference>
<evidence type="ECO:0000256" key="6">
    <source>
        <dbReference type="ARBA" id="ARBA00023055"/>
    </source>
</evidence>
<dbReference type="CDD" id="cd13287">
    <property type="entry name" value="PH_ORP3_ORP6_ORP7"/>
    <property type="match status" value="1"/>
</dbReference>
<keyword evidence="7" id="KW-0446">Lipid-binding</keyword>
<reference evidence="13" key="1">
    <citation type="submission" date="2025-08" db="UniProtKB">
        <authorList>
            <consortium name="RefSeq"/>
        </authorList>
    </citation>
    <scope>IDENTIFICATION</scope>
</reference>
<keyword evidence="4" id="KW-0963">Cytoplasm</keyword>
<accession>A0ABM0IJM0</accession>
<feature type="compositionally biased region" description="Basic and acidic residues" evidence="10">
    <location>
        <begin position="30"/>
        <end position="40"/>
    </location>
</feature>
<evidence type="ECO:0000256" key="7">
    <source>
        <dbReference type="ARBA" id="ARBA00023121"/>
    </source>
</evidence>
<dbReference type="Gene3D" id="2.30.29.30">
    <property type="entry name" value="Pleckstrin-homology domain (PH domain)/Phosphotyrosine-binding domain (PTB)"/>
    <property type="match status" value="1"/>
</dbReference>
<feature type="region of interest" description="Disordered" evidence="10">
    <location>
        <begin position="1"/>
        <end position="62"/>
    </location>
</feature>
<dbReference type="Gene3D" id="2.40.160.120">
    <property type="match status" value="1"/>
</dbReference>
<evidence type="ECO:0000313" key="12">
    <source>
        <dbReference type="Proteomes" id="UP000694863"/>
    </source>
</evidence>
<dbReference type="InterPro" id="IPR011993">
    <property type="entry name" value="PH-like_dom_sf"/>
</dbReference>
<gene>
    <name evidence="13" type="primary">OSBPL6</name>
</gene>